<evidence type="ECO:0000313" key="2">
    <source>
        <dbReference type="EMBL" id="CAG8438089.1"/>
    </source>
</evidence>
<evidence type="ECO:0000256" key="1">
    <source>
        <dbReference type="SAM" id="Phobius"/>
    </source>
</evidence>
<keyword evidence="1" id="KW-0472">Membrane</keyword>
<feature type="transmembrane region" description="Helical" evidence="1">
    <location>
        <begin position="116"/>
        <end position="139"/>
    </location>
</feature>
<sequence>MLQYYAKNDSDFDLKKLINNAVLIDVTYENSSAASIVDSNVSGEISLSLQILYQYFVEGVPNLEFCHFVDIIKKSFPDIFDFSLTIVFIKAVGSCCCVYGSIFYMPLLSETSYKPFFWLTQTIIFIDALVMTDVHVLLLKKYYAFEEFAQDNSDIIASCLLNEAIELNERIKKLRQYGIIVLEDYSIKKLLIREKSFAVYKNGELVSFNGFSYIQLKTINSKDIIMACLQTRKLETAQPQKIIESMIKKEYNSTKKALADNLNLQNNDFILLSICPLSNEIDNSSTLLKDFKNAALIYKNNFLIFYDFTYAIQAQFAELRLIKEVGEQLADDISLMRKRKYFNNEDDLCKRTKFSKLAILLVMFK</sequence>
<evidence type="ECO:0000313" key="3">
    <source>
        <dbReference type="Proteomes" id="UP000789570"/>
    </source>
</evidence>
<name>A0A9N8V0G8_9GLOM</name>
<gene>
    <name evidence="2" type="ORF">FCALED_LOCUS293</name>
</gene>
<proteinExistence type="predicted"/>
<keyword evidence="3" id="KW-1185">Reference proteome</keyword>
<keyword evidence="1" id="KW-0812">Transmembrane</keyword>
<comment type="caution">
    <text evidence="2">The sequence shown here is derived from an EMBL/GenBank/DDBJ whole genome shotgun (WGS) entry which is preliminary data.</text>
</comment>
<dbReference type="AlphaFoldDB" id="A0A9N8V0G8"/>
<organism evidence="2 3">
    <name type="scientific">Funneliformis caledonium</name>
    <dbReference type="NCBI Taxonomy" id="1117310"/>
    <lineage>
        <taxon>Eukaryota</taxon>
        <taxon>Fungi</taxon>
        <taxon>Fungi incertae sedis</taxon>
        <taxon>Mucoromycota</taxon>
        <taxon>Glomeromycotina</taxon>
        <taxon>Glomeromycetes</taxon>
        <taxon>Glomerales</taxon>
        <taxon>Glomeraceae</taxon>
        <taxon>Funneliformis</taxon>
    </lineage>
</organism>
<dbReference type="Proteomes" id="UP000789570">
    <property type="component" value="Unassembled WGS sequence"/>
</dbReference>
<reference evidence="2" key="1">
    <citation type="submission" date="2021-06" db="EMBL/GenBank/DDBJ databases">
        <authorList>
            <person name="Kallberg Y."/>
            <person name="Tangrot J."/>
            <person name="Rosling A."/>
        </authorList>
    </citation>
    <scope>NUCLEOTIDE SEQUENCE</scope>
    <source>
        <strain evidence="2">UK204</strain>
    </source>
</reference>
<feature type="transmembrane region" description="Helical" evidence="1">
    <location>
        <begin position="82"/>
        <end position="104"/>
    </location>
</feature>
<dbReference type="EMBL" id="CAJVPQ010000025">
    <property type="protein sequence ID" value="CAG8438089.1"/>
    <property type="molecule type" value="Genomic_DNA"/>
</dbReference>
<accession>A0A9N8V0G8</accession>
<keyword evidence="1" id="KW-1133">Transmembrane helix</keyword>
<protein>
    <submittedName>
        <fullName evidence="2">12038_t:CDS:1</fullName>
    </submittedName>
</protein>